<gene>
    <name evidence="2" type="ORF">AKO1_001928</name>
</gene>
<comment type="caution">
    <text evidence="2">The sequence shown here is derived from an EMBL/GenBank/DDBJ whole genome shotgun (WGS) entry which is preliminary data.</text>
</comment>
<proteinExistence type="predicted"/>
<evidence type="ECO:0000313" key="2">
    <source>
        <dbReference type="EMBL" id="KAL0486214.1"/>
    </source>
</evidence>
<feature type="region of interest" description="Disordered" evidence="1">
    <location>
        <begin position="720"/>
        <end position="744"/>
    </location>
</feature>
<protein>
    <submittedName>
        <fullName evidence="2">Uncharacterized protein</fullName>
    </submittedName>
</protein>
<dbReference type="AlphaFoldDB" id="A0AAW2ZAD2"/>
<evidence type="ECO:0000256" key="1">
    <source>
        <dbReference type="SAM" id="MobiDB-lite"/>
    </source>
</evidence>
<sequence length="784" mass="89686">MKELDAIGAEAVAQVNKRNIYDMDAQSGLFKNLVNKKVKLPIIGGREENGVDDAPKKVVMTLVNLDQSAWAVSTKQYIEERFKKRVRYCDVLLKPMGDSKTGKILAASTQAYNTLIVCASGSTKKSPYYRDAPYKSFIAQMEQLEDLDAMVEAQRECNIFLLSKFLYLRALKIKYNDLSRTDYLMYQLNGSTTFAAKIYKALLYALKDTSQNFIEMLLCEVVDSLIIHYKMKLSISIDEVQLAEILYKNKLLASNGKLRSLMTIILDCTAPIAEQMDHIIVAGTGFNITLANESITGLGKGSELMKDEIVFQTDYIENMDDLIEIMKLCIDIQDIEHLIRKEESFEDLFGRRRTFAIFIEQIPFVIKELYPNEKLLDNEQKMHVLLTAAAKAYDEMFEDMCEILKGRQQNSEFVRGLMLVAERSLFSIGNRFLISQYDVKFLVPVMEAAVCQLNFEGDVSYLCQVRENFVIDAMFKQFPERISAMVTTKLGNSYLNKERSKGNQYERVLALGYLDSFSSKTIGDLLSAIVHARKESNENEYKKLVEGDEKLLSIPIDGRARKKLKRGSNILTDLKNLAQMVKDKNPLAIGSTLYYDVDEHQHSDLIHVIVTDDFLVYLVCFSCKFYDGYIPSDAYLSTRIELSYMDNYCHENRCATIKWRELMNTLFGFVDNKGEETGECIVRRIIRIHANYSDTAKNPKSEAEFKTIMDKAYLFENHKKSEEKSKTKTAPKALEGLKDSDKPNVPLSYSFTLPGDTSLSVFLSKDQRRQVECVREYLKEAQKK</sequence>
<evidence type="ECO:0000313" key="3">
    <source>
        <dbReference type="Proteomes" id="UP001431209"/>
    </source>
</evidence>
<reference evidence="2 3" key="1">
    <citation type="submission" date="2024-03" db="EMBL/GenBank/DDBJ databases">
        <title>The Acrasis kona genome and developmental transcriptomes reveal deep origins of eukaryotic multicellular pathways.</title>
        <authorList>
            <person name="Sheikh S."/>
            <person name="Fu C.-J."/>
            <person name="Brown M.W."/>
            <person name="Baldauf S.L."/>
        </authorList>
    </citation>
    <scope>NUCLEOTIDE SEQUENCE [LARGE SCALE GENOMIC DNA]</scope>
    <source>
        <strain evidence="2 3">ATCC MYA-3509</strain>
    </source>
</reference>
<accession>A0AAW2ZAD2</accession>
<dbReference type="Proteomes" id="UP001431209">
    <property type="component" value="Unassembled WGS sequence"/>
</dbReference>
<name>A0AAW2ZAD2_9EUKA</name>
<dbReference type="EMBL" id="JAOPGA020001209">
    <property type="protein sequence ID" value="KAL0486214.1"/>
    <property type="molecule type" value="Genomic_DNA"/>
</dbReference>
<organism evidence="2 3">
    <name type="scientific">Acrasis kona</name>
    <dbReference type="NCBI Taxonomy" id="1008807"/>
    <lineage>
        <taxon>Eukaryota</taxon>
        <taxon>Discoba</taxon>
        <taxon>Heterolobosea</taxon>
        <taxon>Tetramitia</taxon>
        <taxon>Eutetramitia</taxon>
        <taxon>Acrasidae</taxon>
        <taxon>Acrasis</taxon>
    </lineage>
</organism>
<keyword evidence="3" id="KW-1185">Reference proteome</keyword>